<reference evidence="2 3" key="1">
    <citation type="submission" date="2016-10" db="EMBL/GenBank/DDBJ databases">
        <authorList>
            <person name="de Groot N.N."/>
        </authorList>
    </citation>
    <scope>NUCLEOTIDE SEQUENCE [LARGE SCALE GENOMIC DNA]</scope>
    <source>
        <strain evidence="2 3">CGMCC 4.2022</strain>
    </source>
</reference>
<evidence type="ECO:0000313" key="3">
    <source>
        <dbReference type="Proteomes" id="UP000199341"/>
    </source>
</evidence>
<dbReference type="EMBL" id="FNIE01000007">
    <property type="protein sequence ID" value="SDO09701.1"/>
    <property type="molecule type" value="Genomic_DNA"/>
</dbReference>
<evidence type="ECO:0000256" key="1">
    <source>
        <dbReference type="SAM" id="SignalP"/>
    </source>
</evidence>
<feature type="signal peptide" evidence="1">
    <location>
        <begin position="1"/>
        <end position="27"/>
    </location>
</feature>
<keyword evidence="1" id="KW-0732">Signal</keyword>
<dbReference type="AlphaFoldDB" id="A0A1H0GSP8"/>
<accession>A0A1H0GSP8</accession>
<organism evidence="2 3">
    <name type="scientific">Actinacidiphila guanduensis</name>
    <dbReference type="NCBI Taxonomy" id="310781"/>
    <lineage>
        <taxon>Bacteria</taxon>
        <taxon>Bacillati</taxon>
        <taxon>Actinomycetota</taxon>
        <taxon>Actinomycetes</taxon>
        <taxon>Kitasatosporales</taxon>
        <taxon>Streptomycetaceae</taxon>
        <taxon>Actinacidiphila</taxon>
    </lineage>
</organism>
<proteinExistence type="predicted"/>
<feature type="chain" id="PRO_5011655808" evidence="1">
    <location>
        <begin position="28"/>
        <end position="127"/>
    </location>
</feature>
<keyword evidence="3" id="KW-1185">Reference proteome</keyword>
<sequence>MLKKAAAVGATAACFLWGAASLSAAHAAEPAAPRAAVVHSVPTTAQPDITKVAGCSISYTTHEADAYCDSGSRYYGEDYYLYIEACNVDGCEYFRGTEGLNGETVSIANVGSNWFISSGSTDWVDFE</sequence>
<evidence type="ECO:0000313" key="2">
    <source>
        <dbReference type="EMBL" id="SDO09701.1"/>
    </source>
</evidence>
<dbReference type="Proteomes" id="UP000199341">
    <property type="component" value="Unassembled WGS sequence"/>
</dbReference>
<gene>
    <name evidence="2" type="ORF">SAMN05216259_107246</name>
</gene>
<dbReference type="STRING" id="310781.SAMN05216259_107246"/>
<protein>
    <submittedName>
        <fullName evidence="2">Uncharacterized protein</fullName>
    </submittedName>
</protein>
<name>A0A1H0GSP8_9ACTN</name>